<reference evidence="1 2" key="1">
    <citation type="submission" date="2020-04" db="EMBL/GenBank/DDBJ databases">
        <authorList>
            <person name="Klaysubun C."/>
            <person name="Duangmal K."/>
            <person name="Lipun K."/>
        </authorList>
    </citation>
    <scope>NUCLEOTIDE SEQUENCE [LARGE SCALE GENOMIC DNA]</scope>
    <source>
        <strain evidence="1 2">JCM 11839</strain>
    </source>
</reference>
<proteinExistence type="predicted"/>
<dbReference type="EMBL" id="JAAXKY010000060">
    <property type="protein sequence ID" value="NMH79125.1"/>
    <property type="molecule type" value="Genomic_DNA"/>
</dbReference>
<protein>
    <submittedName>
        <fullName evidence="1">Erythromycin esterase family protein</fullName>
    </submittedName>
</protein>
<dbReference type="Gene3D" id="3.30.1870.10">
    <property type="entry name" value="EreA-like, domain 2"/>
    <property type="match status" value="1"/>
</dbReference>
<dbReference type="InterPro" id="IPR007815">
    <property type="entry name" value="Emycin_Estase"/>
</dbReference>
<dbReference type="InterPro" id="IPR052036">
    <property type="entry name" value="Hydrolase/PRTase-associated"/>
</dbReference>
<name>A0ABX1RFE0_9PSEU</name>
<accession>A0ABX1RFE0</accession>
<dbReference type="CDD" id="cd14728">
    <property type="entry name" value="Ere-like"/>
    <property type="match status" value="1"/>
</dbReference>
<dbReference type="RefSeq" id="WP_169397193.1">
    <property type="nucleotide sequence ID" value="NZ_BAAAJH010000004.1"/>
</dbReference>
<dbReference type="PANTHER" id="PTHR31299">
    <property type="entry name" value="ESTERASE, PUTATIVE (AFU_ORTHOLOGUE AFUA_1G05850)-RELATED"/>
    <property type="match status" value="1"/>
</dbReference>
<comment type="caution">
    <text evidence="1">The sequence shown here is derived from an EMBL/GenBank/DDBJ whole genome shotgun (WGS) entry which is preliminary data.</text>
</comment>
<dbReference type="Gene3D" id="3.40.1660.10">
    <property type="entry name" value="EreA-like (biosynthetic domain)"/>
    <property type="match status" value="1"/>
</dbReference>
<dbReference type="Pfam" id="PF05139">
    <property type="entry name" value="Erythro_esteras"/>
    <property type="match status" value="1"/>
</dbReference>
<sequence>MSTALAGYTADHALPLATLDPDTPFDDLEPLAARFRAARVVAIGESAHFVREYYWLRHRLLRFLVERCGFTAFAMESGFSEGLEVDSWVRGGPGDLDTVADRGITYRMGRCPEMRAHLSWMRSASVPFAGLDVPGSAASPLPALRNIRRYVDGADPGAVPLVDELINRVEKYASESTLTALAAYTQLDRADRDAVTAGLADLAVWFDATQGTAARDAHDVVRHELRLACLLDHGLRSQAAQILAGSTAHPPVSARDRGMAESVFWLLDRFGPDAKIVIGAANNHIQRAPFTMPGFELSVAGTHLAYRLGDAYVAVAVTSTGGTTTTRRANPVAPGGVEIAGAELGPPADGSIEAVLSGLSVVDLRGARGRVAGPDSIRVMDIYQPTPVLDAFDLVVNIPRVSPSAQVTG</sequence>
<dbReference type="SUPFAM" id="SSF159501">
    <property type="entry name" value="EreA/ChaN-like"/>
    <property type="match status" value="1"/>
</dbReference>
<evidence type="ECO:0000313" key="1">
    <source>
        <dbReference type="EMBL" id="NMH79125.1"/>
    </source>
</evidence>
<organism evidence="1 2">
    <name type="scientific">Pseudonocardia xinjiangensis</name>
    <dbReference type="NCBI Taxonomy" id="75289"/>
    <lineage>
        <taxon>Bacteria</taxon>
        <taxon>Bacillati</taxon>
        <taxon>Actinomycetota</taxon>
        <taxon>Actinomycetes</taxon>
        <taxon>Pseudonocardiales</taxon>
        <taxon>Pseudonocardiaceae</taxon>
        <taxon>Pseudonocardia</taxon>
    </lineage>
</organism>
<dbReference type="Gene3D" id="1.20.1440.30">
    <property type="entry name" value="Biosynthetic Protein domain"/>
    <property type="match status" value="1"/>
</dbReference>
<evidence type="ECO:0000313" key="2">
    <source>
        <dbReference type="Proteomes" id="UP001296706"/>
    </source>
</evidence>
<dbReference type="PANTHER" id="PTHR31299:SF0">
    <property type="entry name" value="ESTERASE, PUTATIVE (AFU_ORTHOLOGUE AFUA_1G05850)-RELATED"/>
    <property type="match status" value="1"/>
</dbReference>
<keyword evidence="2" id="KW-1185">Reference proteome</keyword>
<gene>
    <name evidence="1" type="ORF">HF577_18780</name>
</gene>
<dbReference type="Proteomes" id="UP001296706">
    <property type="component" value="Unassembled WGS sequence"/>
</dbReference>